<evidence type="ECO:0000259" key="2">
    <source>
        <dbReference type="PROSITE" id="PS50089"/>
    </source>
</evidence>
<gene>
    <name evidence="3" type="ORF">HXX76_013674</name>
</gene>
<keyword evidence="1" id="KW-0863">Zinc-finger</keyword>
<keyword evidence="1" id="KW-0479">Metal-binding</keyword>
<proteinExistence type="predicted"/>
<name>A0A835SNL7_CHLIN</name>
<dbReference type="InterPro" id="IPR001841">
    <property type="entry name" value="Znf_RING"/>
</dbReference>
<dbReference type="AlphaFoldDB" id="A0A835SNL7"/>
<comment type="caution">
    <text evidence="3">The sequence shown here is derived from an EMBL/GenBank/DDBJ whole genome shotgun (WGS) entry which is preliminary data.</text>
</comment>
<dbReference type="OrthoDB" id="558576at2759"/>
<dbReference type="Pfam" id="PF13639">
    <property type="entry name" value="zf-RING_2"/>
    <property type="match status" value="1"/>
</dbReference>
<dbReference type="Proteomes" id="UP000650467">
    <property type="component" value="Unassembled WGS sequence"/>
</dbReference>
<keyword evidence="4" id="KW-1185">Reference proteome</keyword>
<evidence type="ECO:0000313" key="4">
    <source>
        <dbReference type="Proteomes" id="UP000650467"/>
    </source>
</evidence>
<protein>
    <recommendedName>
        <fullName evidence="2">RING-type domain-containing protein</fullName>
    </recommendedName>
</protein>
<keyword evidence="1" id="KW-0862">Zinc</keyword>
<reference evidence="3" key="1">
    <citation type="journal article" date="2020" name="bioRxiv">
        <title>Comparative genomics of Chlamydomonas.</title>
        <authorList>
            <person name="Craig R.J."/>
            <person name="Hasan A.R."/>
            <person name="Ness R.W."/>
            <person name="Keightley P.D."/>
        </authorList>
    </citation>
    <scope>NUCLEOTIDE SEQUENCE</scope>
    <source>
        <strain evidence="3">SAG 7.73</strain>
    </source>
</reference>
<accession>A0A835SNL7</accession>
<dbReference type="SMART" id="SM00184">
    <property type="entry name" value="RING"/>
    <property type="match status" value="1"/>
</dbReference>
<dbReference type="InterPro" id="IPR013083">
    <property type="entry name" value="Znf_RING/FYVE/PHD"/>
</dbReference>
<evidence type="ECO:0000256" key="1">
    <source>
        <dbReference type="PROSITE-ProRule" id="PRU00175"/>
    </source>
</evidence>
<evidence type="ECO:0000313" key="3">
    <source>
        <dbReference type="EMBL" id="KAG2425464.1"/>
    </source>
</evidence>
<sequence>MDAAVAVPVTPEQCFGADNILHPAVPLQHVHPADAGEEVLFLRSGRRLHPEQASQLAQENCRLEHSMGADTPAAVIAHGVRHAVVRANMNINGVTYMSRELADHLGLAYQVLGGNGMQPLVGDPQTIAALVDPIQIQLLNTDGGPLATFTAYLVFVTADAHVDLQVAADLCGTHSIGGGVWSIGLPDSGALVPLPRLLPRRWRAGEPRFLPFTTTFVVAQDTYAEAVALVAARAAVRARLAAAAAGQNADAAAADTVAAVVRFYMTGDLAHLPPILEILHQQGVAGAAFPVLGQGAADAAAGLPPLPPSLRPARWAEVAATHVPPHDTECVVCAWSLTGAAGAVAGVVGGGGEPGPGEHVVQLRCGHTYHELCVRQMLQRSHTASCPLCRAAIAG</sequence>
<dbReference type="GO" id="GO:0008270">
    <property type="term" value="F:zinc ion binding"/>
    <property type="evidence" value="ECO:0007669"/>
    <property type="project" value="UniProtKB-KW"/>
</dbReference>
<feature type="domain" description="RING-type" evidence="2">
    <location>
        <begin position="330"/>
        <end position="390"/>
    </location>
</feature>
<dbReference type="PROSITE" id="PS50089">
    <property type="entry name" value="ZF_RING_2"/>
    <property type="match status" value="1"/>
</dbReference>
<dbReference type="EMBL" id="JAEHOC010000055">
    <property type="protein sequence ID" value="KAG2425464.1"/>
    <property type="molecule type" value="Genomic_DNA"/>
</dbReference>
<dbReference type="SUPFAM" id="SSF57850">
    <property type="entry name" value="RING/U-box"/>
    <property type="match status" value="1"/>
</dbReference>
<organism evidence="3 4">
    <name type="scientific">Chlamydomonas incerta</name>
    <dbReference type="NCBI Taxonomy" id="51695"/>
    <lineage>
        <taxon>Eukaryota</taxon>
        <taxon>Viridiplantae</taxon>
        <taxon>Chlorophyta</taxon>
        <taxon>core chlorophytes</taxon>
        <taxon>Chlorophyceae</taxon>
        <taxon>CS clade</taxon>
        <taxon>Chlamydomonadales</taxon>
        <taxon>Chlamydomonadaceae</taxon>
        <taxon>Chlamydomonas</taxon>
    </lineage>
</organism>
<dbReference type="Gene3D" id="3.30.40.10">
    <property type="entry name" value="Zinc/RING finger domain, C3HC4 (zinc finger)"/>
    <property type="match status" value="1"/>
</dbReference>